<dbReference type="Proteomes" id="UP000507536">
    <property type="component" value="Chromosome 11"/>
</dbReference>
<feature type="region of interest" description="Disordered" evidence="1">
    <location>
        <begin position="1"/>
        <end position="41"/>
    </location>
</feature>
<organism evidence="2 3">
    <name type="scientific">Plasmodium chabaudi adami</name>
    <dbReference type="NCBI Taxonomy" id="5826"/>
    <lineage>
        <taxon>Eukaryota</taxon>
        <taxon>Sar</taxon>
        <taxon>Alveolata</taxon>
        <taxon>Apicomplexa</taxon>
        <taxon>Aconoidasida</taxon>
        <taxon>Haemosporida</taxon>
        <taxon>Plasmodiidae</taxon>
        <taxon>Plasmodium</taxon>
        <taxon>Plasmodium (Vinckeia)</taxon>
    </lineage>
</organism>
<evidence type="ECO:0000313" key="3">
    <source>
        <dbReference type="Proteomes" id="UP000507536"/>
    </source>
</evidence>
<proteinExistence type="predicted"/>
<accession>A0A1C6YFL7</accession>
<feature type="region of interest" description="Disordered" evidence="1">
    <location>
        <begin position="82"/>
        <end position="101"/>
    </location>
</feature>
<protein>
    <submittedName>
        <fullName evidence="2">Uncharacterized protein</fullName>
    </submittedName>
</protein>
<reference evidence="2 3" key="1">
    <citation type="submission" date="2016-08" db="EMBL/GenBank/DDBJ databases">
        <authorList>
            <consortium name="Pathogen Informatics"/>
        </authorList>
    </citation>
    <scope>NUCLEOTIDE SEQUENCE [LARGE SCALE GENOMIC DNA]</scope>
    <source>
        <strain evidence="2 3">DS</strain>
    </source>
</reference>
<name>A0A1C6YFL7_PLACE</name>
<evidence type="ECO:0000256" key="1">
    <source>
        <dbReference type="SAM" id="MobiDB-lite"/>
    </source>
</evidence>
<feature type="compositionally biased region" description="Basic and acidic residues" evidence="1">
    <location>
        <begin position="1"/>
        <end position="14"/>
    </location>
</feature>
<dbReference type="AlphaFoldDB" id="A0A1C6YFL7"/>
<sequence length="133" mass="15402">MAKKGETKSKKENEVIDETVESNNSIDEKENNSSNCVDPKTYNKFKNDGSFLQQVLALQKKNKIRKIKESETTDYKIKKAKKMEEHEKKDKEVKLGSEDEREEQIKNEYLEKIKKMKEEGLFTDKGLGAGLVK</sequence>
<gene>
    <name evidence="2" type="ORF">PCHDS_000269900</name>
</gene>
<dbReference type="EMBL" id="LT608191">
    <property type="protein sequence ID" value="SCM22146.1"/>
    <property type="molecule type" value="Genomic_DNA"/>
</dbReference>
<evidence type="ECO:0000313" key="2">
    <source>
        <dbReference type="EMBL" id="SCM22146.1"/>
    </source>
</evidence>